<dbReference type="EMBL" id="AP021906">
    <property type="protein sequence ID" value="BBP92657.1"/>
    <property type="molecule type" value="Genomic_DNA"/>
</dbReference>
<organism evidence="1 2">
    <name type="scientific">Bacillus safensis</name>
    <dbReference type="NCBI Taxonomy" id="561879"/>
    <lineage>
        <taxon>Bacteria</taxon>
        <taxon>Bacillati</taxon>
        <taxon>Bacillota</taxon>
        <taxon>Bacilli</taxon>
        <taxon>Bacillales</taxon>
        <taxon>Bacillaceae</taxon>
        <taxon>Bacillus</taxon>
    </lineage>
</organism>
<reference evidence="1 2" key="1">
    <citation type="submission" date="2019-12" db="EMBL/GenBank/DDBJ databases">
        <title>Full genome sequence of a Bacillus safensis strain isolated from commercially available natto in Indonesia.</title>
        <authorList>
            <person name="Yoshida M."/>
            <person name="Uomi M."/>
            <person name="Waturangi D."/>
            <person name="Ekaputri J.J."/>
            <person name="Setiamarga D.H.E."/>
        </authorList>
    </citation>
    <scope>NUCLEOTIDE SEQUENCE [LARGE SCALE GENOMIC DNA]</scope>
    <source>
        <strain evidence="1 2">IDN1</strain>
    </source>
</reference>
<dbReference type="AlphaFoldDB" id="A0A5S9MGQ1"/>
<evidence type="ECO:0000313" key="1">
    <source>
        <dbReference type="EMBL" id="BBP92657.1"/>
    </source>
</evidence>
<evidence type="ECO:0000313" key="2">
    <source>
        <dbReference type="Proteomes" id="UP000464658"/>
    </source>
</evidence>
<gene>
    <name evidence="1" type="ORF">BsIDN1_62750</name>
</gene>
<dbReference type="Proteomes" id="UP000464658">
    <property type="component" value="Chromosome"/>
</dbReference>
<name>A0A5S9MGQ1_BACIA</name>
<protein>
    <submittedName>
        <fullName evidence="1">Uncharacterized protein</fullName>
    </submittedName>
</protein>
<proteinExistence type="predicted"/>
<sequence length="49" mass="5521">MKQTIVVGGENYVTKAAYNQLKSPTRIKGSTRYDVAANIVKKKVQYECQ</sequence>
<dbReference type="Gene3D" id="3.40.50.12090">
    <property type="match status" value="1"/>
</dbReference>
<accession>A0A5S9MGQ1</accession>